<proteinExistence type="predicted"/>
<feature type="compositionally biased region" description="Low complexity" evidence="1">
    <location>
        <begin position="9"/>
        <end position="19"/>
    </location>
</feature>
<reference evidence="3 4" key="1">
    <citation type="journal article" date="2024" name="J Genomics">
        <title>Draft genome sequencing and assembly of Favolaschia claudopus CIRM-BRFM 2984 isolated from oak limbs.</title>
        <authorList>
            <person name="Navarro D."/>
            <person name="Drula E."/>
            <person name="Chaduli D."/>
            <person name="Cazenave R."/>
            <person name="Ahrendt S."/>
            <person name="Wang J."/>
            <person name="Lipzen A."/>
            <person name="Daum C."/>
            <person name="Barry K."/>
            <person name="Grigoriev I.V."/>
            <person name="Favel A."/>
            <person name="Rosso M.N."/>
            <person name="Martin F."/>
        </authorList>
    </citation>
    <scope>NUCLEOTIDE SEQUENCE [LARGE SCALE GENOMIC DNA]</scope>
    <source>
        <strain evidence="3 4">CIRM-BRFM 2984</strain>
    </source>
</reference>
<sequence length="646" mass="72694">MPVSLHLYSSAGPSASRSSQETTAHPILQESDSLHSLSVEQLPLYSPPSESAAVSMQNLPVFPPSPNTGLNGYMLPPTTLSVVDSHLPGTATEFPGPFGDIAESLPCLNEVYPRICPATPTMLGRYDRKVTVPKEPTKFTLEPLTICPVRNPPPPCWTGCWTPCQHPEGAQYFFHEEKVRLSRVFTDANLFDADTLIFFNDNMSMVLDFLRAHNVELEPGTDLVLDEFLYDDGSKGCQYYFVNHQDRCIFWMDYCDSNLFPVTTEVKGMSSASHIRHELEAQYWLHCEYYPMTFEVTHVVVDELRDIVLHALGDAVTSQTSTVSWKIDELKNMITVVDGISRGSSVHRFSAQNITDCCRVRWSTCKQELQWICPRNRVYNFHGEPGARLNVDQSIHATAQKRTLLVRALSPLLFYAPDFHLRGFQAINTDGLIRSSQWANYVTRLNSEWQEFVLYATVLLNANVAFLAIQSVDNNGSSAPNRSPAQISSYLSILASIGSIVVGLLLTNHHRGWIRASAGVAANFMLHLGHETRAVLYSLPYALLVWSMVAFMVAFSFMCFVQTNLLSRVLVAGVLIAVAVLVLWCILYCWNTNWDWLGSESKEDDHQDGAASTMISESRPKKRWWTFTWASMTGILRKGFWHLNEQ</sequence>
<keyword evidence="2" id="KW-1133">Transmembrane helix</keyword>
<feature type="transmembrane region" description="Helical" evidence="2">
    <location>
        <begin position="569"/>
        <end position="590"/>
    </location>
</feature>
<evidence type="ECO:0000256" key="1">
    <source>
        <dbReference type="SAM" id="MobiDB-lite"/>
    </source>
</evidence>
<dbReference type="EMBL" id="JAWWNJ010000007">
    <property type="protein sequence ID" value="KAK7052048.1"/>
    <property type="molecule type" value="Genomic_DNA"/>
</dbReference>
<gene>
    <name evidence="3" type="ORF">R3P38DRAFT_2502958</name>
</gene>
<feature type="region of interest" description="Disordered" evidence="1">
    <location>
        <begin position="1"/>
        <end position="23"/>
    </location>
</feature>
<evidence type="ECO:0000256" key="2">
    <source>
        <dbReference type="SAM" id="Phobius"/>
    </source>
</evidence>
<accession>A0AAW0DJQ2</accession>
<feature type="transmembrane region" description="Helical" evidence="2">
    <location>
        <begin position="541"/>
        <end position="563"/>
    </location>
</feature>
<dbReference type="Proteomes" id="UP001362999">
    <property type="component" value="Unassembled WGS sequence"/>
</dbReference>
<name>A0AAW0DJQ2_9AGAR</name>
<evidence type="ECO:0000313" key="3">
    <source>
        <dbReference type="EMBL" id="KAK7052048.1"/>
    </source>
</evidence>
<keyword evidence="2" id="KW-0812">Transmembrane</keyword>
<protein>
    <submittedName>
        <fullName evidence="3">Uncharacterized protein</fullName>
    </submittedName>
</protein>
<feature type="transmembrane region" description="Helical" evidence="2">
    <location>
        <begin position="490"/>
        <end position="506"/>
    </location>
</feature>
<keyword evidence="4" id="KW-1185">Reference proteome</keyword>
<keyword evidence="2" id="KW-0472">Membrane</keyword>
<organism evidence="3 4">
    <name type="scientific">Favolaschia claudopus</name>
    <dbReference type="NCBI Taxonomy" id="2862362"/>
    <lineage>
        <taxon>Eukaryota</taxon>
        <taxon>Fungi</taxon>
        <taxon>Dikarya</taxon>
        <taxon>Basidiomycota</taxon>
        <taxon>Agaricomycotina</taxon>
        <taxon>Agaricomycetes</taxon>
        <taxon>Agaricomycetidae</taxon>
        <taxon>Agaricales</taxon>
        <taxon>Marasmiineae</taxon>
        <taxon>Mycenaceae</taxon>
        <taxon>Favolaschia</taxon>
    </lineage>
</organism>
<comment type="caution">
    <text evidence="3">The sequence shown here is derived from an EMBL/GenBank/DDBJ whole genome shotgun (WGS) entry which is preliminary data.</text>
</comment>
<dbReference type="AlphaFoldDB" id="A0AAW0DJQ2"/>
<evidence type="ECO:0000313" key="4">
    <source>
        <dbReference type="Proteomes" id="UP001362999"/>
    </source>
</evidence>